<name>A0A0C2GCG0_9BILA</name>
<dbReference type="InterPro" id="IPR002347">
    <property type="entry name" value="SDR_fam"/>
</dbReference>
<dbReference type="AlphaFoldDB" id="A0A0C2GCG0"/>
<dbReference type="PRINTS" id="PR00080">
    <property type="entry name" value="SDRFAMILY"/>
</dbReference>
<dbReference type="InterPro" id="IPR020904">
    <property type="entry name" value="Sc_DH/Rdtase_CS"/>
</dbReference>
<evidence type="ECO:0000256" key="1">
    <source>
        <dbReference type="ARBA" id="ARBA00023002"/>
    </source>
</evidence>
<dbReference type="Gene3D" id="3.40.50.720">
    <property type="entry name" value="NAD(P)-binding Rossmann-like Domain"/>
    <property type="match status" value="1"/>
</dbReference>
<dbReference type="OrthoDB" id="47007at2759"/>
<reference evidence="2 3" key="1">
    <citation type="submission" date="2013-12" db="EMBL/GenBank/DDBJ databases">
        <title>Draft genome of the parsitic nematode Ancylostoma duodenale.</title>
        <authorList>
            <person name="Mitreva M."/>
        </authorList>
    </citation>
    <scope>NUCLEOTIDE SEQUENCE [LARGE SCALE GENOMIC DNA]</scope>
    <source>
        <strain evidence="2 3">Zhejiang</strain>
    </source>
</reference>
<gene>
    <name evidence="2" type="ORF">ANCDUO_11032</name>
</gene>
<evidence type="ECO:0000313" key="2">
    <source>
        <dbReference type="EMBL" id="KIH58755.1"/>
    </source>
</evidence>
<protein>
    <submittedName>
        <fullName evidence="2">Oxidoreductase, short chain dehydrogenase/reductase family protein</fullName>
    </submittedName>
</protein>
<keyword evidence="3" id="KW-1185">Reference proteome</keyword>
<evidence type="ECO:0000313" key="3">
    <source>
        <dbReference type="Proteomes" id="UP000054047"/>
    </source>
</evidence>
<dbReference type="PRINTS" id="PR00081">
    <property type="entry name" value="GDHRDH"/>
</dbReference>
<keyword evidence="1" id="KW-0560">Oxidoreductase</keyword>
<dbReference type="PANTHER" id="PTHR44115">
    <property type="entry name" value="PROTEIN CBG09704"/>
    <property type="match status" value="1"/>
</dbReference>
<dbReference type="SUPFAM" id="SSF51735">
    <property type="entry name" value="NAD(P)-binding Rossmann-fold domains"/>
    <property type="match status" value="1"/>
</dbReference>
<dbReference type="InterPro" id="IPR036291">
    <property type="entry name" value="NAD(P)-bd_dom_sf"/>
</dbReference>
<dbReference type="GO" id="GO:0016491">
    <property type="term" value="F:oxidoreductase activity"/>
    <property type="evidence" value="ECO:0007669"/>
    <property type="project" value="UniProtKB-KW"/>
</dbReference>
<dbReference type="PROSITE" id="PS00061">
    <property type="entry name" value="ADH_SHORT"/>
    <property type="match status" value="1"/>
</dbReference>
<dbReference type="Proteomes" id="UP000054047">
    <property type="component" value="Unassembled WGS sequence"/>
</dbReference>
<accession>A0A0C2GCG0</accession>
<sequence length="291" mass="30488">MPRFQGKVAIVTGSSSGIGAGTAVLFAKEGAKVTITGRKEDGLQATKNAMLEAGAKEDDINVVAADVTDAHGREQIVSSTVQKFGQIDILNPASKLSLPFQVNNAGGAFRSENGSLKMDAGIDVLEKTMQLNLYSVVEMIQLARPHLVKSKGEIINISSIAGQPVGFARTAFYATAKAALDQLTRAAAIDLITEGVRVNSVSPGAVVTRFGQNMGFTDELAEKMYQFYATNRAALPAGKVGEPSDIASIIAFLADRSQSSYIVGQTIIADGGTTLVLASNATDFLGLTSKQ</sequence>
<dbReference type="FunFam" id="3.40.50.720:FF:000084">
    <property type="entry name" value="Short-chain dehydrogenase reductase"/>
    <property type="match status" value="1"/>
</dbReference>
<dbReference type="EMBL" id="KN732742">
    <property type="protein sequence ID" value="KIH58755.1"/>
    <property type="molecule type" value="Genomic_DNA"/>
</dbReference>
<dbReference type="Pfam" id="PF13561">
    <property type="entry name" value="adh_short_C2"/>
    <property type="match status" value="1"/>
</dbReference>
<organism evidence="2 3">
    <name type="scientific">Ancylostoma duodenale</name>
    <dbReference type="NCBI Taxonomy" id="51022"/>
    <lineage>
        <taxon>Eukaryota</taxon>
        <taxon>Metazoa</taxon>
        <taxon>Ecdysozoa</taxon>
        <taxon>Nematoda</taxon>
        <taxon>Chromadorea</taxon>
        <taxon>Rhabditida</taxon>
        <taxon>Rhabditina</taxon>
        <taxon>Rhabditomorpha</taxon>
        <taxon>Strongyloidea</taxon>
        <taxon>Ancylostomatidae</taxon>
        <taxon>Ancylostomatinae</taxon>
        <taxon>Ancylostoma</taxon>
    </lineage>
</organism>
<dbReference type="PANTHER" id="PTHR44115:SF4">
    <property type="entry name" value="OXIDOREDUCTASE"/>
    <property type="match status" value="1"/>
</dbReference>
<proteinExistence type="predicted"/>